<organism evidence="1 2">
    <name type="scientific">Bacteroides xylanisolvens</name>
    <dbReference type="NCBI Taxonomy" id="371601"/>
    <lineage>
        <taxon>Bacteria</taxon>
        <taxon>Pseudomonadati</taxon>
        <taxon>Bacteroidota</taxon>
        <taxon>Bacteroidia</taxon>
        <taxon>Bacteroidales</taxon>
        <taxon>Bacteroidaceae</taxon>
        <taxon>Bacteroides</taxon>
    </lineage>
</organism>
<dbReference type="Proteomes" id="UP000284495">
    <property type="component" value="Unassembled WGS sequence"/>
</dbReference>
<sequence>MFCFSVCPAVAQQIKVVSGRVLNQETKKPFDKEAVFVYAFNTVAAAEDVKKKIDDNEAFGLSTDAMEVVGNDGYYEIRVAENGALIFKIGLAPCVLEKVNYRMEINAVLDAGIVLEDVSIVGTLQDIKPAPKAPTIIGNKLLLYGTFPIPAQFGKPNARLIIQPYVVDCETNDTVTYTRPLIYDGPEFGLTQERRMNFCPANDPLYAFVAPKPLTEDRMSLEWTDTVPIPDPTRNYHGTAAILLEDYTHVYYDKQVLVNTCETKRPLKFLEFSFNHQSLNPDDYRERPKREKRNTAGNISLSFLVGKAMLDPDDPTNAEQLDKLKSDLLEIVNGEGTTLKEFHITGISSPEGSYASNLALARQRVNFAHSQVTSVLPARVLSRVYQNPQAKVATWEAVADLLEKDTFPEAAAAVREIINRFPKSQDAQYSQILRLPYYTTTIKDIFPKLRTVHYEYKHELYRELTPEEILDKYQHDEAYRSGKKSFALYEYWNLFKMIKDPHELEALYKRAYHESETMNGQPWILAANNLAVSYLARDTFDTSILEPFIDRKTRGVNVVRTRIDGVTKEIINPEAIVANQLAMYIRANNYEQASVMAQILPDTPQNEMMKAFAMCLGGYYRGGTTAEERMKSRKVFDLVKKSSPINGVVMDLAMESKGYDVLAEQEAAKLPADNPVCWYLKAIINNRKGEMGFEEAKNCLINCFKLDEKYIAISASDGDIGKDLYEYTMDMYSMSKEM</sequence>
<evidence type="ECO:0000313" key="2">
    <source>
        <dbReference type="Proteomes" id="UP000284495"/>
    </source>
</evidence>
<dbReference type="AlphaFoldDB" id="A0A415KXF7"/>
<proteinExistence type="predicted"/>
<gene>
    <name evidence="1" type="ORF">DW027_03135</name>
</gene>
<comment type="caution">
    <text evidence="1">The sequence shown here is derived from an EMBL/GenBank/DDBJ whole genome shotgun (WGS) entry which is preliminary data.</text>
</comment>
<reference evidence="1 2" key="1">
    <citation type="submission" date="2018-08" db="EMBL/GenBank/DDBJ databases">
        <title>A genome reference for cultivated species of the human gut microbiota.</title>
        <authorList>
            <person name="Zou Y."/>
            <person name="Xue W."/>
            <person name="Luo G."/>
        </authorList>
    </citation>
    <scope>NUCLEOTIDE SEQUENCE [LARGE SCALE GENOMIC DNA]</scope>
    <source>
        <strain evidence="1 2">AF38-2</strain>
    </source>
</reference>
<name>A0A415KXF7_9BACE</name>
<evidence type="ECO:0000313" key="1">
    <source>
        <dbReference type="EMBL" id="RHL40946.1"/>
    </source>
</evidence>
<accession>A0A415KXF7</accession>
<protein>
    <submittedName>
        <fullName evidence="1">Uncharacterized protein</fullName>
    </submittedName>
</protein>
<dbReference type="EMBL" id="QROO01000003">
    <property type="protein sequence ID" value="RHL40946.1"/>
    <property type="molecule type" value="Genomic_DNA"/>
</dbReference>